<dbReference type="InterPro" id="IPR036397">
    <property type="entry name" value="RNaseH_sf"/>
</dbReference>
<keyword evidence="13 14" id="KW-0464">Manganese</keyword>
<dbReference type="Gene3D" id="3.30.420.10">
    <property type="entry name" value="Ribonuclease H-like superfamily/Ribonuclease H"/>
    <property type="match status" value="1"/>
</dbReference>
<comment type="catalytic activity">
    <reaction evidence="1 14 15 16">
        <text>Endonucleolytic cleavage to 5'-phosphomonoester.</text>
        <dbReference type="EC" id="3.1.26.4"/>
    </reaction>
</comment>
<dbReference type="NCBIfam" id="NF000595">
    <property type="entry name" value="PRK00015.1-3"/>
    <property type="match status" value="1"/>
</dbReference>
<evidence type="ECO:0000256" key="8">
    <source>
        <dbReference type="ARBA" id="ARBA00022490"/>
    </source>
</evidence>
<evidence type="ECO:0000256" key="11">
    <source>
        <dbReference type="ARBA" id="ARBA00022759"/>
    </source>
</evidence>
<evidence type="ECO:0000259" key="17">
    <source>
        <dbReference type="PROSITE" id="PS51975"/>
    </source>
</evidence>
<gene>
    <name evidence="14" type="primary">rnhB</name>
    <name evidence="18" type="ORF">HMPREF0401_01878</name>
</gene>
<keyword evidence="10 14" id="KW-0479">Metal-binding</keyword>
<evidence type="ECO:0000256" key="1">
    <source>
        <dbReference type="ARBA" id="ARBA00000077"/>
    </source>
</evidence>
<organism evidence="18 19">
    <name type="scientific">Fusobacterium animalis 11_3_2</name>
    <dbReference type="NCBI Taxonomy" id="457403"/>
    <lineage>
        <taxon>Bacteria</taxon>
        <taxon>Fusobacteriati</taxon>
        <taxon>Fusobacteriota</taxon>
        <taxon>Fusobacteriia</taxon>
        <taxon>Fusobacteriales</taxon>
        <taxon>Fusobacteriaceae</taxon>
        <taxon>Fusobacterium</taxon>
    </lineage>
</organism>
<evidence type="ECO:0000256" key="10">
    <source>
        <dbReference type="ARBA" id="ARBA00022723"/>
    </source>
</evidence>
<comment type="similarity">
    <text evidence="5 14 16">Belongs to the RNase HII family.</text>
</comment>
<dbReference type="InterPro" id="IPR022898">
    <property type="entry name" value="RNase_HII"/>
</dbReference>
<evidence type="ECO:0000256" key="4">
    <source>
        <dbReference type="ARBA" id="ARBA00004496"/>
    </source>
</evidence>
<evidence type="ECO:0000256" key="3">
    <source>
        <dbReference type="ARBA" id="ARBA00004065"/>
    </source>
</evidence>
<dbReference type="GO" id="GO:0043137">
    <property type="term" value="P:DNA replication, removal of RNA primer"/>
    <property type="evidence" value="ECO:0007669"/>
    <property type="project" value="TreeGrafter"/>
</dbReference>
<protein>
    <recommendedName>
        <fullName evidence="7 14">Ribonuclease HII</fullName>
        <shortName evidence="14">RNase HII</shortName>
        <ecNumber evidence="6 14">3.1.26.4</ecNumber>
    </recommendedName>
</protein>
<keyword evidence="9 14" id="KW-0540">Nuclease</keyword>
<keyword evidence="12 14" id="KW-0378">Hydrolase</keyword>
<dbReference type="EMBL" id="ACUO01000028">
    <property type="protein sequence ID" value="EGN66398.1"/>
    <property type="molecule type" value="Genomic_DNA"/>
</dbReference>
<evidence type="ECO:0000256" key="16">
    <source>
        <dbReference type="RuleBase" id="RU003515"/>
    </source>
</evidence>
<feature type="binding site" evidence="14 15">
    <location>
        <position position="23"/>
    </location>
    <ligand>
        <name>a divalent metal cation</name>
        <dbReference type="ChEBI" id="CHEBI:60240"/>
    </ligand>
</feature>
<dbReference type="GO" id="GO:0032299">
    <property type="term" value="C:ribonuclease H2 complex"/>
    <property type="evidence" value="ECO:0007669"/>
    <property type="project" value="TreeGrafter"/>
</dbReference>
<comment type="caution">
    <text evidence="18">The sequence shown here is derived from an EMBL/GenBank/DDBJ whole genome shotgun (WGS) entry which is preliminary data.</text>
</comment>
<dbReference type="CDD" id="cd07182">
    <property type="entry name" value="RNase_HII_bacteria_HII_like"/>
    <property type="match status" value="1"/>
</dbReference>
<evidence type="ECO:0000313" key="18">
    <source>
        <dbReference type="EMBL" id="EGN66398.1"/>
    </source>
</evidence>
<dbReference type="GO" id="GO:0005737">
    <property type="term" value="C:cytoplasm"/>
    <property type="evidence" value="ECO:0007669"/>
    <property type="project" value="UniProtKB-SubCell"/>
</dbReference>
<dbReference type="GO" id="GO:0004523">
    <property type="term" value="F:RNA-DNA hybrid ribonuclease activity"/>
    <property type="evidence" value="ECO:0007669"/>
    <property type="project" value="UniProtKB-UniRule"/>
</dbReference>
<sequence>MEEIMDNPLYKYDLEYKNVIGVDEAGRGPLAGPVVAAAVILKEYSEELDEINDSKKLTEKKREKLYDIIMKNFYVAVGISTVEEIDKMNILNADFLAMRRALKDLENIKKDKKDKKDKKEYIVLVDGNLKIKEYSGKQLPIVKGDAKSLSVAAASIIAKVTRDRFMKDLANIYPDYSFEKHKGYGTKAHIEAIKDKGAIEGVHRKVFLRKINNTWIKKVL</sequence>
<evidence type="ECO:0000256" key="6">
    <source>
        <dbReference type="ARBA" id="ARBA00012180"/>
    </source>
</evidence>
<keyword evidence="8 14" id="KW-0963">Cytoplasm</keyword>
<dbReference type="HOGENOM" id="CLU_036532_3_2_0"/>
<evidence type="ECO:0000256" key="15">
    <source>
        <dbReference type="PROSITE-ProRule" id="PRU01319"/>
    </source>
</evidence>
<keyword evidence="11 14" id="KW-0255">Endonuclease</keyword>
<feature type="binding site" evidence="14 15">
    <location>
        <position position="24"/>
    </location>
    <ligand>
        <name>a divalent metal cation</name>
        <dbReference type="ChEBI" id="CHEBI:60240"/>
    </ligand>
</feature>
<comment type="cofactor">
    <cofactor evidence="2">
        <name>Mg(2+)</name>
        <dbReference type="ChEBI" id="CHEBI:18420"/>
    </cofactor>
</comment>
<dbReference type="FunFam" id="3.30.420.10:FF:000078">
    <property type="entry name" value="Ribonuclease HII"/>
    <property type="match status" value="1"/>
</dbReference>
<name>F7L205_9FUSO</name>
<dbReference type="Pfam" id="PF01351">
    <property type="entry name" value="RNase_HII"/>
    <property type="match status" value="1"/>
</dbReference>
<dbReference type="PROSITE" id="PS51975">
    <property type="entry name" value="RNASE_H_2"/>
    <property type="match status" value="1"/>
</dbReference>
<evidence type="ECO:0000313" key="19">
    <source>
        <dbReference type="Proteomes" id="UP000004160"/>
    </source>
</evidence>
<evidence type="ECO:0000256" key="9">
    <source>
        <dbReference type="ARBA" id="ARBA00022722"/>
    </source>
</evidence>
<dbReference type="EC" id="3.1.26.4" evidence="6 14"/>
<evidence type="ECO:0000256" key="13">
    <source>
        <dbReference type="ARBA" id="ARBA00023211"/>
    </source>
</evidence>
<accession>F7L205</accession>
<evidence type="ECO:0000256" key="5">
    <source>
        <dbReference type="ARBA" id="ARBA00007383"/>
    </source>
</evidence>
<comment type="cofactor">
    <cofactor evidence="14 15">
        <name>Mn(2+)</name>
        <dbReference type="ChEBI" id="CHEBI:29035"/>
    </cofactor>
    <cofactor evidence="14 15">
        <name>Mg(2+)</name>
        <dbReference type="ChEBI" id="CHEBI:18420"/>
    </cofactor>
    <text evidence="14 15">Manganese or magnesium. Binds 1 divalent metal ion per monomer in the absence of substrate. May bind a second metal ion after substrate binding.</text>
</comment>
<comment type="function">
    <text evidence="3 14 16">Endonuclease that specifically degrades the RNA of RNA-DNA hybrids.</text>
</comment>
<dbReference type="Proteomes" id="UP000004160">
    <property type="component" value="Unassembled WGS sequence"/>
</dbReference>
<evidence type="ECO:0000256" key="7">
    <source>
        <dbReference type="ARBA" id="ARBA00019179"/>
    </source>
</evidence>
<feature type="binding site" evidence="14 15">
    <location>
        <position position="126"/>
    </location>
    <ligand>
        <name>a divalent metal cation</name>
        <dbReference type="ChEBI" id="CHEBI:60240"/>
    </ligand>
</feature>
<keyword evidence="19" id="KW-1185">Reference proteome</keyword>
<proteinExistence type="inferred from homology"/>
<comment type="subcellular location">
    <subcellularLocation>
        <location evidence="4 14">Cytoplasm</location>
    </subcellularLocation>
</comment>
<dbReference type="HAMAP" id="MF_00052_B">
    <property type="entry name" value="RNase_HII_B"/>
    <property type="match status" value="1"/>
</dbReference>
<dbReference type="GO" id="GO:0003723">
    <property type="term" value="F:RNA binding"/>
    <property type="evidence" value="ECO:0007669"/>
    <property type="project" value="UniProtKB-UniRule"/>
</dbReference>
<reference evidence="18" key="1">
    <citation type="submission" date="2011-05" db="EMBL/GenBank/DDBJ databases">
        <title>The Genome Sequence of Fusobacterium sp. 11_3_2.</title>
        <authorList>
            <consortium name="The Broad Institute Genome Sequencing Platform"/>
            <person name="Earl A."/>
            <person name="Ward D."/>
            <person name="Feldgarden M."/>
            <person name="Gevers D."/>
            <person name="Sibley C.D."/>
            <person name="White A.P."/>
            <person name="Crowley S."/>
            <person name="Surette M."/>
            <person name="Strauss J.C."/>
            <person name="Ambrose C.E."/>
            <person name="Allen-Vercoe E."/>
            <person name="Young S.K."/>
            <person name="Zeng Q."/>
            <person name="Gargeya S."/>
            <person name="Fitzgerald M."/>
            <person name="Haas B."/>
            <person name="Abouelleil A."/>
            <person name="Alvarado L."/>
            <person name="Arachchi H.M."/>
            <person name="Berlin A."/>
            <person name="Brown A."/>
            <person name="Chapman S.B."/>
            <person name="Chen Z."/>
            <person name="Dunbar C."/>
            <person name="Freedman E."/>
            <person name="Gearin G."/>
            <person name="Gellesch M."/>
            <person name="Goldberg J."/>
            <person name="Griggs A."/>
            <person name="Gujja S."/>
            <person name="Heiman D."/>
            <person name="Howarth C."/>
            <person name="Larson L."/>
            <person name="Lui A."/>
            <person name="MacDonald P.J.P."/>
            <person name="Mehta T."/>
            <person name="Montmayeur A."/>
            <person name="Murphy C."/>
            <person name="Neiman D."/>
            <person name="Pearson M."/>
            <person name="Priest M."/>
            <person name="Roberts A."/>
            <person name="Saif S."/>
            <person name="Shea T."/>
            <person name="Shenoy N."/>
            <person name="Sisk P."/>
            <person name="Stolte C."/>
            <person name="Sykes S."/>
            <person name="Wortman J."/>
            <person name="Nusbaum C."/>
            <person name="Birren B."/>
        </authorList>
    </citation>
    <scope>NUCLEOTIDE SEQUENCE [LARGE SCALE GENOMIC DNA]</scope>
    <source>
        <strain evidence="18">11_3_2</strain>
    </source>
</reference>
<dbReference type="GO" id="GO:0006298">
    <property type="term" value="P:mismatch repair"/>
    <property type="evidence" value="ECO:0007669"/>
    <property type="project" value="TreeGrafter"/>
</dbReference>
<dbReference type="AlphaFoldDB" id="F7L205"/>
<dbReference type="PANTHER" id="PTHR10954:SF18">
    <property type="entry name" value="RIBONUCLEASE HII"/>
    <property type="match status" value="1"/>
</dbReference>
<evidence type="ECO:0000256" key="12">
    <source>
        <dbReference type="ARBA" id="ARBA00022801"/>
    </source>
</evidence>
<feature type="domain" description="RNase H type-2" evidence="17">
    <location>
        <begin position="17"/>
        <end position="219"/>
    </location>
</feature>
<dbReference type="SUPFAM" id="SSF53098">
    <property type="entry name" value="Ribonuclease H-like"/>
    <property type="match status" value="1"/>
</dbReference>
<evidence type="ECO:0000256" key="2">
    <source>
        <dbReference type="ARBA" id="ARBA00001946"/>
    </source>
</evidence>
<dbReference type="GO" id="GO:0030145">
    <property type="term" value="F:manganese ion binding"/>
    <property type="evidence" value="ECO:0007669"/>
    <property type="project" value="UniProtKB-UniRule"/>
</dbReference>
<dbReference type="PANTHER" id="PTHR10954">
    <property type="entry name" value="RIBONUCLEASE H2 SUBUNIT A"/>
    <property type="match status" value="1"/>
</dbReference>
<dbReference type="InterPro" id="IPR001352">
    <property type="entry name" value="RNase_HII/HIII"/>
</dbReference>
<dbReference type="PATRIC" id="fig|457403.8.peg.1901"/>
<evidence type="ECO:0000256" key="14">
    <source>
        <dbReference type="HAMAP-Rule" id="MF_00052"/>
    </source>
</evidence>
<dbReference type="InterPro" id="IPR012337">
    <property type="entry name" value="RNaseH-like_sf"/>
</dbReference>
<dbReference type="InterPro" id="IPR024567">
    <property type="entry name" value="RNase_HII/HIII_dom"/>
</dbReference>